<evidence type="ECO:0000259" key="1">
    <source>
        <dbReference type="PROSITE" id="PS51340"/>
    </source>
</evidence>
<dbReference type="GO" id="GO:0030151">
    <property type="term" value="F:molybdenum ion binding"/>
    <property type="evidence" value="ECO:0007669"/>
    <property type="project" value="InterPro"/>
</dbReference>
<dbReference type="GO" id="GO:0030170">
    <property type="term" value="F:pyridoxal phosphate binding"/>
    <property type="evidence" value="ECO:0007669"/>
    <property type="project" value="InterPro"/>
</dbReference>
<dbReference type="AlphaFoldDB" id="A0A6A6VHJ4"/>
<organism evidence="2 3">
    <name type="scientific">Sporormia fimetaria CBS 119925</name>
    <dbReference type="NCBI Taxonomy" id="1340428"/>
    <lineage>
        <taxon>Eukaryota</taxon>
        <taxon>Fungi</taxon>
        <taxon>Dikarya</taxon>
        <taxon>Ascomycota</taxon>
        <taxon>Pezizomycotina</taxon>
        <taxon>Dothideomycetes</taxon>
        <taxon>Pleosporomycetidae</taxon>
        <taxon>Pleosporales</taxon>
        <taxon>Sporormiaceae</taxon>
        <taxon>Sporormia</taxon>
    </lineage>
</organism>
<dbReference type="SUPFAM" id="SSF141673">
    <property type="entry name" value="MOSC N-terminal domain-like"/>
    <property type="match status" value="1"/>
</dbReference>
<evidence type="ECO:0000313" key="2">
    <source>
        <dbReference type="EMBL" id="KAF2749593.1"/>
    </source>
</evidence>
<dbReference type="OrthoDB" id="17255at2759"/>
<dbReference type="InterPro" id="IPR011037">
    <property type="entry name" value="Pyrv_Knase-like_insert_dom_sf"/>
</dbReference>
<feature type="domain" description="MOSC" evidence="1">
    <location>
        <begin position="181"/>
        <end position="340"/>
    </location>
</feature>
<dbReference type="EMBL" id="MU006566">
    <property type="protein sequence ID" value="KAF2749593.1"/>
    <property type="molecule type" value="Genomic_DNA"/>
</dbReference>
<dbReference type="SUPFAM" id="SSF50800">
    <property type="entry name" value="PK beta-barrel domain-like"/>
    <property type="match status" value="1"/>
</dbReference>
<dbReference type="Pfam" id="PF03473">
    <property type="entry name" value="MOSC"/>
    <property type="match status" value="1"/>
</dbReference>
<dbReference type="PANTHER" id="PTHR14237:SF19">
    <property type="entry name" value="MITOCHONDRIAL AMIDOXIME REDUCING COMPONENT 1"/>
    <property type="match status" value="1"/>
</dbReference>
<dbReference type="Pfam" id="PF03476">
    <property type="entry name" value="MOSC_N"/>
    <property type="match status" value="1"/>
</dbReference>
<protein>
    <submittedName>
        <fullName evidence="2">MOSC domain-containing protein</fullName>
    </submittedName>
</protein>
<dbReference type="InterPro" id="IPR005302">
    <property type="entry name" value="MoCF_Sase_C"/>
</dbReference>
<proteinExistence type="predicted"/>
<dbReference type="PANTHER" id="PTHR14237">
    <property type="entry name" value="MOLYBDOPTERIN COFACTOR SULFURASE MOSC"/>
    <property type="match status" value="1"/>
</dbReference>
<reference evidence="2" key="1">
    <citation type="journal article" date="2020" name="Stud. Mycol.">
        <title>101 Dothideomycetes genomes: a test case for predicting lifestyles and emergence of pathogens.</title>
        <authorList>
            <person name="Haridas S."/>
            <person name="Albert R."/>
            <person name="Binder M."/>
            <person name="Bloem J."/>
            <person name="Labutti K."/>
            <person name="Salamov A."/>
            <person name="Andreopoulos B."/>
            <person name="Baker S."/>
            <person name="Barry K."/>
            <person name="Bills G."/>
            <person name="Bluhm B."/>
            <person name="Cannon C."/>
            <person name="Castanera R."/>
            <person name="Culley D."/>
            <person name="Daum C."/>
            <person name="Ezra D."/>
            <person name="Gonzalez J."/>
            <person name="Henrissat B."/>
            <person name="Kuo A."/>
            <person name="Liang C."/>
            <person name="Lipzen A."/>
            <person name="Lutzoni F."/>
            <person name="Magnuson J."/>
            <person name="Mondo S."/>
            <person name="Nolan M."/>
            <person name="Ohm R."/>
            <person name="Pangilinan J."/>
            <person name="Park H.-J."/>
            <person name="Ramirez L."/>
            <person name="Alfaro M."/>
            <person name="Sun H."/>
            <person name="Tritt A."/>
            <person name="Yoshinaga Y."/>
            <person name="Zwiers L.-H."/>
            <person name="Turgeon B."/>
            <person name="Goodwin S."/>
            <person name="Spatafora J."/>
            <person name="Crous P."/>
            <person name="Grigoriev I."/>
        </authorList>
    </citation>
    <scope>NUCLEOTIDE SEQUENCE</scope>
    <source>
        <strain evidence="2">CBS 119925</strain>
    </source>
</reference>
<gene>
    <name evidence="2" type="ORF">M011DRAFT_420052</name>
</gene>
<name>A0A6A6VHJ4_9PLEO</name>
<accession>A0A6A6VHJ4</accession>
<dbReference type="PROSITE" id="PS51340">
    <property type="entry name" value="MOSC"/>
    <property type="match status" value="1"/>
</dbReference>
<keyword evidence="3" id="KW-1185">Reference proteome</keyword>
<dbReference type="GO" id="GO:0003824">
    <property type="term" value="F:catalytic activity"/>
    <property type="evidence" value="ECO:0007669"/>
    <property type="project" value="InterPro"/>
</dbReference>
<dbReference type="Proteomes" id="UP000799440">
    <property type="component" value="Unassembled WGS sequence"/>
</dbReference>
<sequence>MALPNNTVVLTALVLPLLTYLAFRWRFQNGKGKAEDLPAPTEITQLMIYPIKSCHGISVPRARLLPTGLDLDRHWMWVTYPDYKFLTIRNLAKMTLIRPTYDTEKDVLAVTAPSPKPGGQDLFFSISAHPSKAWLDANCQVVSATVWSTTTPSYCISPALTAPFDAFFGKEVRLVYKPPFSDSPRALASNGSKEILGRDASTCFPDLMPVLVGCENSIAELNGRLKDKEGIEIPIQRFRPNVIVKGHGAWSEDSWKTLRIAGNTGEEASVVLDVTQRCARCRVPNVDTETAEEHKTEPWDTLMKYRRVDEGIKWKPCFGMLCVPRGKGGVVEVGGRLEITEVTKEHRYVPGF</sequence>
<evidence type="ECO:0000313" key="3">
    <source>
        <dbReference type="Proteomes" id="UP000799440"/>
    </source>
</evidence>
<dbReference type="InterPro" id="IPR005303">
    <property type="entry name" value="MOCOS_middle"/>
</dbReference>